<dbReference type="AlphaFoldDB" id="A0A1X2IF86"/>
<name>A0A1X2IF86_9FUNG</name>
<proteinExistence type="predicted"/>
<dbReference type="Proteomes" id="UP000193560">
    <property type="component" value="Unassembled WGS sequence"/>
</dbReference>
<feature type="region of interest" description="Disordered" evidence="1">
    <location>
        <begin position="1"/>
        <end position="73"/>
    </location>
</feature>
<keyword evidence="3" id="KW-1185">Reference proteome</keyword>
<evidence type="ECO:0000313" key="2">
    <source>
        <dbReference type="EMBL" id="ORZ15319.1"/>
    </source>
</evidence>
<dbReference type="EMBL" id="MCGE01000013">
    <property type="protein sequence ID" value="ORZ15319.1"/>
    <property type="molecule type" value="Genomic_DNA"/>
</dbReference>
<organism evidence="2 3">
    <name type="scientific">Absidia repens</name>
    <dbReference type="NCBI Taxonomy" id="90262"/>
    <lineage>
        <taxon>Eukaryota</taxon>
        <taxon>Fungi</taxon>
        <taxon>Fungi incertae sedis</taxon>
        <taxon>Mucoromycota</taxon>
        <taxon>Mucoromycotina</taxon>
        <taxon>Mucoromycetes</taxon>
        <taxon>Mucorales</taxon>
        <taxon>Cunninghamellaceae</taxon>
        <taxon>Absidia</taxon>
    </lineage>
</organism>
<feature type="compositionally biased region" description="Basic residues" evidence="1">
    <location>
        <begin position="49"/>
        <end position="59"/>
    </location>
</feature>
<dbReference type="STRING" id="90262.A0A1X2IF86"/>
<evidence type="ECO:0000313" key="3">
    <source>
        <dbReference type="Proteomes" id="UP000193560"/>
    </source>
</evidence>
<comment type="caution">
    <text evidence="2">The sequence shown here is derived from an EMBL/GenBank/DDBJ whole genome shotgun (WGS) entry which is preliminary data.</text>
</comment>
<gene>
    <name evidence="2" type="ORF">BCR42DRAFT_328945</name>
</gene>
<feature type="compositionally biased region" description="Low complexity" evidence="1">
    <location>
        <begin position="30"/>
        <end position="44"/>
    </location>
</feature>
<feature type="compositionally biased region" description="Polar residues" evidence="1">
    <location>
        <begin position="1"/>
        <end position="11"/>
    </location>
</feature>
<reference evidence="2 3" key="1">
    <citation type="submission" date="2016-07" db="EMBL/GenBank/DDBJ databases">
        <title>Pervasive Adenine N6-methylation of Active Genes in Fungi.</title>
        <authorList>
            <consortium name="DOE Joint Genome Institute"/>
            <person name="Mondo S.J."/>
            <person name="Dannebaum R.O."/>
            <person name="Kuo R.C."/>
            <person name="Labutti K."/>
            <person name="Haridas S."/>
            <person name="Kuo A."/>
            <person name="Salamov A."/>
            <person name="Ahrendt S.R."/>
            <person name="Lipzen A."/>
            <person name="Sullivan W."/>
            <person name="Andreopoulos W.B."/>
            <person name="Clum A."/>
            <person name="Lindquist E."/>
            <person name="Daum C."/>
            <person name="Ramamoorthy G.K."/>
            <person name="Gryganskyi A."/>
            <person name="Culley D."/>
            <person name="Magnuson J.K."/>
            <person name="James T.Y."/>
            <person name="O'Malley M.A."/>
            <person name="Stajich J.E."/>
            <person name="Spatafora J.W."/>
            <person name="Visel A."/>
            <person name="Grigoriev I.V."/>
        </authorList>
    </citation>
    <scope>NUCLEOTIDE SEQUENCE [LARGE SCALE GENOMIC DNA]</scope>
    <source>
        <strain evidence="2 3">NRRL 1336</strain>
    </source>
</reference>
<accession>A0A1X2IF86</accession>
<sequence length="453" mass="50077">MPTEGSSTPTQPGDIAENNHKEGDESNNDSAAGPSTQSQPSSPGLALAPKKKKKKKKSKTANLPEAGSALADDYQEKYNEDVIEDPYEPSRPLARRVEYAIWKYRRNHKFSQEKKAIFDEYLKFGGVDTSPNAFLGRTTSADTPDDPDAEADFDAAKTATDAIDLNDSDAEEDGDNGHVSFSEVVQVYLGKVFVHSARFISLQDYVSAPILVDSFLRYLQIRNVCPEYADDLVIARRLAETAKDELPRCKRVSNLLPGEFNGACGVLYGNDIQSGVIPSSSGNGDSNNLSTTTTAAADDDLLSGMSWNMDDAKVQSFLADVVGMTPTKARRIIGHLVPDVDTHKVVDERHRLLVKIIDIDTPPVSDGTVPPSTAASSTTFKVILAAYDEDLEKILENDKFELYFEKEIVDEFLVGMVMQANMRQLSSGMWYLDRAYLVCPTFYKKDEYEELEY</sequence>
<dbReference type="InterPro" id="IPR018606">
    <property type="entry name" value="Arb1"/>
</dbReference>
<dbReference type="GO" id="GO:0031047">
    <property type="term" value="P:regulatory ncRNA-mediated gene silencing"/>
    <property type="evidence" value="ECO:0007669"/>
    <property type="project" value="InterPro"/>
</dbReference>
<protein>
    <submittedName>
        <fullName evidence="2">Argonaute complex, subunit Arb1</fullName>
    </submittedName>
</protein>
<dbReference type="GO" id="GO:0033167">
    <property type="term" value="C:ARC complex"/>
    <property type="evidence" value="ECO:0007669"/>
    <property type="project" value="InterPro"/>
</dbReference>
<dbReference type="OrthoDB" id="435402at2759"/>
<dbReference type="Pfam" id="PF09692">
    <property type="entry name" value="Arb1"/>
    <property type="match status" value="1"/>
</dbReference>
<evidence type="ECO:0000256" key="1">
    <source>
        <dbReference type="SAM" id="MobiDB-lite"/>
    </source>
</evidence>